<dbReference type="AlphaFoldDB" id="A0A4D4MFA3"/>
<sequence>MAEIVRSGVLWRVVARTLGRMLPRVRPIGGLRGPRQCGVLSTPPRINAHTRCVGQPGRLVFLNAMHHTVLRVTTVEPRDASRSDAEVRPLPDPAVTADDLPKHHSRALRTKFFAYQESSITN</sequence>
<evidence type="ECO:0000313" key="2">
    <source>
        <dbReference type="EMBL" id="GDY69093.1"/>
    </source>
</evidence>
<dbReference type="GeneID" id="41545172"/>
<evidence type="ECO:0000313" key="5">
    <source>
        <dbReference type="Proteomes" id="UP000302139"/>
    </source>
</evidence>
<evidence type="ECO:0000256" key="1">
    <source>
        <dbReference type="SAM" id="MobiDB-lite"/>
    </source>
</evidence>
<gene>
    <name evidence="2" type="ORF">SAV14893_084860</name>
    <name evidence="3" type="ORF">SAV31267_000110</name>
</gene>
<evidence type="ECO:0000313" key="3">
    <source>
        <dbReference type="EMBL" id="GDY70526.1"/>
    </source>
</evidence>
<dbReference type="EMBL" id="BJHX01000001">
    <property type="protein sequence ID" value="GDY69093.1"/>
    <property type="molecule type" value="Genomic_DNA"/>
</dbReference>
<comment type="caution">
    <text evidence="3">The sequence shown here is derived from an EMBL/GenBank/DDBJ whole genome shotgun (WGS) entry which is preliminary data.</text>
</comment>
<dbReference type="Proteomes" id="UP000299211">
    <property type="component" value="Unassembled WGS sequence"/>
</dbReference>
<dbReference type="EMBL" id="BJHY01000001">
    <property type="protein sequence ID" value="GDY70526.1"/>
    <property type="molecule type" value="Genomic_DNA"/>
</dbReference>
<reference evidence="3 4" key="1">
    <citation type="submission" date="2019-04" db="EMBL/GenBank/DDBJ databases">
        <title>Draft genome sequences of Streptomyces avermitilis ATCC 31267.</title>
        <authorList>
            <person name="Komaki H."/>
            <person name="Tamura T."/>
            <person name="Hosoyama A."/>
        </authorList>
    </citation>
    <scope>NUCLEOTIDE SEQUENCE [LARGE SCALE GENOMIC DNA]</scope>
    <source>
        <strain evidence="3 4">ATCC 31267</strain>
    </source>
</reference>
<feature type="region of interest" description="Disordered" evidence="1">
    <location>
        <begin position="75"/>
        <end position="102"/>
    </location>
</feature>
<name>A0A4D4MFA3_STRAX</name>
<reference evidence="2 5" key="2">
    <citation type="submission" date="2019-04" db="EMBL/GenBank/DDBJ databases">
        <title>Draft genome sequences of Streptomyces avermitilis NBRC 14893.</title>
        <authorList>
            <person name="Komaki H."/>
            <person name="Tamura T."/>
            <person name="Hosoyama A."/>
        </authorList>
    </citation>
    <scope>NUCLEOTIDE SEQUENCE [LARGE SCALE GENOMIC DNA]</scope>
    <source>
        <strain evidence="2 5">NBRC 14893</strain>
    </source>
</reference>
<feature type="compositionally biased region" description="Basic and acidic residues" evidence="1">
    <location>
        <begin position="76"/>
        <end position="89"/>
    </location>
</feature>
<protein>
    <submittedName>
        <fullName evidence="3">Uncharacterized protein</fullName>
    </submittedName>
</protein>
<evidence type="ECO:0000313" key="4">
    <source>
        <dbReference type="Proteomes" id="UP000299211"/>
    </source>
</evidence>
<dbReference type="Proteomes" id="UP000302139">
    <property type="component" value="Unassembled WGS sequence"/>
</dbReference>
<organism evidence="3 4">
    <name type="scientific">Streptomyces avermitilis</name>
    <dbReference type="NCBI Taxonomy" id="33903"/>
    <lineage>
        <taxon>Bacteria</taxon>
        <taxon>Bacillati</taxon>
        <taxon>Actinomycetota</taxon>
        <taxon>Actinomycetes</taxon>
        <taxon>Kitasatosporales</taxon>
        <taxon>Streptomycetaceae</taxon>
        <taxon>Streptomyces</taxon>
    </lineage>
</organism>
<dbReference type="RefSeq" id="WP_137951134.1">
    <property type="nucleotide sequence ID" value="NZ_BAABTN010000140.1"/>
</dbReference>
<accession>A0A4D4MFA3</accession>
<proteinExistence type="predicted"/>